<name>A0A6N7QR50_9GAMM</name>
<comment type="caution">
    <text evidence="1">The sequence shown here is derived from an EMBL/GenBank/DDBJ whole genome shotgun (WGS) entry which is preliminary data.</text>
</comment>
<dbReference type="InterPro" id="IPR036567">
    <property type="entry name" value="RHF-like"/>
</dbReference>
<evidence type="ECO:0000313" key="1">
    <source>
        <dbReference type="EMBL" id="MRH77869.1"/>
    </source>
</evidence>
<reference evidence="1 2" key="1">
    <citation type="submission" date="2019-11" db="EMBL/GenBank/DDBJ databases">
        <authorList>
            <person name="Zhang X.Y."/>
        </authorList>
    </citation>
    <scope>NUCLEOTIDE SEQUENCE [LARGE SCALE GENOMIC DNA]</scope>
    <source>
        <strain evidence="1 2">C176</strain>
    </source>
</reference>
<keyword evidence="2" id="KW-1185">Reference proteome</keyword>
<dbReference type="Gene3D" id="3.30.160.100">
    <property type="entry name" value="Ribosome hibernation promotion factor-like"/>
    <property type="match status" value="1"/>
</dbReference>
<gene>
    <name evidence="1" type="ORF">GH984_04045</name>
</gene>
<evidence type="ECO:0000313" key="2">
    <source>
        <dbReference type="Proteomes" id="UP000433788"/>
    </source>
</evidence>
<dbReference type="RefSeq" id="WP_153718930.1">
    <property type="nucleotide sequence ID" value="NZ_WJPP01000002.1"/>
</dbReference>
<organism evidence="1 2">
    <name type="scientific">Spiribacter salilacus</name>
    <dbReference type="NCBI Taxonomy" id="2664894"/>
    <lineage>
        <taxon>Bacteria</taxon>
        <taxon>Pseudomonadati</taxon>
        <taxon>Pseudomonadota</taxon>
        <taxon>Gammaproteobacteria</taxon>
        <taxon>Chromatiales</taxon>
        <taxon>Ectothiorhodospiraceae</taxon>
        <taxon>Spiribacter</taxon>
    </lineage>
</organism>
<accession>A0A6N7QR50</accession>
<protein>
    <submittedName>
        <fullName evidence="1">HPF/RaiA family ribosome-associated protein</fullName>
    </submittedName>
</protein>
<dbReference type="EMBL" id="WJPP01000002">
    <property type="protein sequence ID" value="MRH77869.1"/>
    <property type="molecule type" value="Genomic_DNA"/>
</dbReference>
<sequence length="106" mass="11892">MNLLINPGDGIHLSDALREHLQSKLEPVERKHGERLTRIEAHFKDENAQKGGRDIRCLLEAHPRGADPIVADALEEDAYTAAHRAAGKLDRALASHFDKADRIRRD</sequence>
<dbReference type="Proteomes" id="UP000433788">
    <property type="component" value="Unassembled WGS sequence"/>
</dbReference>
<proteinExistence type="predicted"/>
<dbReference type="Pfam" id="PF02482">
    <property type="entry name" value="Ribosomal_S30AE"/>
    <property type="match status" value="1"/>
</dbReference>
<dbReference type="AlphaFoldDB" id="A0A6N7QR50"/>
<dbReference type="InterPro" id="IPR003489">
    <property type="entry name" value="RHF/RaiA"/>
</dbReference>
<dbReference type="SUPFAM" id="SSF69754">
    <property type="entry name" value="Ribosome binding protein Y (YfiA homologue)"/>
    <property type="match status" value="1"/>
</dbReference>